<comment type="caution">
    <text evidence="1">The sequence shown here is derived from an EMBL/GenBank/DDBJ whole genome shotgun (WGS) entry which is preliminary data.</text>
</comment>
<name>A0A9W4WXD1_9GLOM</name>
<organism evidence="1 2">
    <name type="scientific">Funneliformis geosporum</name>
    <dbReference type="NCBI Taxonomy" id="1117311"/>
    <lineage>
        <taxon>Eukaryota</taxon>
        <taxon>Fungi</taxon>
        <taxon>Fungi incertae sedis</taxon>
        <taxon>Mucoromycota</taxon>
        <taxon>Glomeromycotina</taxon>
        <taxon>Glomeromycetes</taxon>
        <taxon>Glomerales</taxon>
        <taxon>Glomeraceae</taxon>
        <taxon>Funneliformis</taxon>
    </lineage>
</organism>
<dbReference type="AlphaFoldDB" id="A0A9W4WXD1"/>
<feature type="non-terminal residue" evidence="1">
    <location>
        <position position="1"/>
    </location>
</feature>
<gene>
    <name evidence="1" type="ORF">FWILDA_LOCUS16143</name>
</gene>
<protein>
    <submittedName>
        <fullName evidence="1">13991_t:CDS:1</fullName>
    </submittedName>
</protein>
<reference evidence="1" key="1">
    <citation type="submission" date="2022-08" db="EMBL/GenBank/DDBJ databases">
        <authorList>
            <person name="Kallberg Y."/>
            <person name="Tangrot J."/>
            <person name="Rosling A."/>
        </authorList>
    </citation>
    <scope>NUCLEOTIDE SEQUENCE</scope>
    <source>
        <strain evidence="1">Wild A</strain>
    </source>
</reference>
<evidence type="ECO:0000313" key="1">
    <source>
        <dbReference type="EMBL" id="CAI2193574.1"/>
    </source>
</evidence>
<evidence type="ECO:0000313" key="2">
    <source>
        <dbReference type="Proteomes" id="UP001153678"/>
    </source>
</evidence>
<keyword evidence="2" id="KW-1185">Reference proteome</keyword>
<proteinExistence type="predicted"/>
<dbReference type="EMBL" id="CAMKVN010009816">
    <property type="protein sequence ID" value="CAI2193574.1"/>
    <property type="molecule type" value="Genomic_DNA"/>
</dbReference>
<dbReference type="Proteomes" id="UP001153678">
    <property type="component" value="Unassembled WGS sequence"/>
</dbReference>
<accession>A0A9W4WXD1</accession>
<sequence>IDVQSYFMEIYSKAEKSSLAFYLNECRLKSIIDMLIHHMNKYYEKALKEPDSMSVEQICEVAKYCIINALSCQLAINAYKEVASIAFLSLFDAYYFAGSIKVYNLLSASA</sequence>